<dbReference type="Pfam" id="PF02870">
    <property type="entry name" value="Methyltransf_1N"/>
    <property type="match status" value="1"/>
</dbReference>
<dbReference type="Proteomes" id="UP000315891">
    <property type="component" value="Chromosome"/>
</dbReference>
<dbReference type="PANTHER" id="PTHR10815:SF5">
    <property type="entry name" value="METHYLATED-DNA--PROTEIN-CYSTEINE METHYLTRANSFERASE"/>
    <property type="match status" value="1"/>
</dbReference>
<keyword evidence="7 9" id="KW-0234">DNA repair</keyword>
<dbReference type="Gene3D" id="3.30.160.70">
    <property type="entry name" value="Methylated DNA-protein cysteine methyltransferase domain"/>
    <property type="match status" value="1"/>
</dbReference>
<dbReference type="InterPro" id="IPR036217">
    <property type="entry name" value="MethylDNA_cys_MeTrfase_DNAb"/>
</dbReference>
<dbReference type="InterPro" id="IPR036631">
    <property type="entry name" value="MGMT_N_sf"/>
</dbReference>
<feature type="active site" description="Nucleophile; methyl group acceptor" evidence="9">
    <location>
        <position position="126"/>
    </location>
</feature>
<keyword evidence="13" id="KW-1185">Reference proteome</keyword>
<dbReference type="OrthoDB" id="9802228at2"/>
<dbReference type="CDD" id="cd06445">
    <property type="entry name" value="ATase"/>
    <property type="match status" value="1"/>
</dbReference>
<dbReference type="RefSeq" id="WP_143877960.1">
    <property type="nucleotide sequence ID" value="NZ_BAABLZ010000002.1"/>
</dbReference>
<dbReference type="GO" id="GO:0005737">
    <property type="term" value="C:cytoplasm"/>
    <property type="evidence" value="ECO:0007669"/>
    <property type="project" value="UniProtKB-SubCell"/>
</dbReference>
<gene>
    <name evidence="12" type="ORF">FNZ56_00350</name>
</gene>
<sequence>MWYDRFDTPIGPLTVATDVDGLRHVLFATNRHEVHGQAAWLHSPGRLAEARRQLMEYFAGERRTFELPLKPAGTAFQLKAWWALAEIPYGETRSYAEQAQRIGAPDAVRAVGAANGRNPLPIVLPCHRVIGADGGLTGFGGGLPIKAALLRLEGALAPAEVAPKTGDLFG</sequence>
<dbReference type="InterPro" id="IPR023546">
    <property type="entry name" value="MGMT"/>
</dbReference>
<protein>
    <recommendedName>
        <fullName evidence="9">Methylated-DNA--protein-cysteine methyltransferase</fullName>
        <ecNumber evidence="9">2.1.1.63</ecNumber>
    </recommendedName>
    <alternativeName>
        <fullName evidence="9">6-O-methylguanine-DNA methyltransferase</fullName>
        <shortName evidence="9">MGMT</shortName>
    </alternativeName>
    <alternativeName>
        <fullName evidence="9">O-6-methylguanine-DNA-alkyltransferase</fullName>
    </alternativeName>
</protein>
<evidence type="ECO:0000256" key="8">
    <source>
        <dbReference type="ARBA" id="ARBA00049348"/>
    </source>
</evidence>
<evidence type="ECO:0000256" key="6">
    <source>
        <dbReference type="ARBA" id="ARBA00022763"/>
    </source>
</evidence>
<dbReference type="PROSITE" id="PS00374">
    <property type="entry name" value="MGMT"/>
    <property type="match status" value="1"/>
</dbReference>
<keyword evidence="6 9" id="KW-0227">DNA damage</keyword>
<comment type="subcellular location">
    <subcellularLocation>
        <location evidence="9">Cytoplasm</location>
    </subcellularLocation>
</comment>
<dbReference type="EMBL" id="CP041742">
    <property type="protein sequence ID" value="QDQ72444.1"/>
    <property type="molecule type" value="Genomic_DNA"/>
</dbReference>
<dbReference type="HAMAP" id="MF_00772">
    <property type="entry name" value="OGT"/>
    <property type="match status" value="1"/>
</dbReference>
<dbReference type="PANTHER" id="PTHR10815">
    <property type="entry name" value="METHYLATED-DNA--PROTEIN-CYSTEINE METHYLTRANSFERASE"/>
    <property type="match status" value="1"/>
</dbReference>
<dbReference type="NCBIfam" id="TIGR00589">
    <property type="entry name" value="ogt"/>
    <property type="match status" value="1"/>
</dbReference>
<comment type="catalytic activity">
    <reaction evidence="1 9">
        <text>a 4-O-methyl-thymidine in DNA + L-cysteinyl-[protein] = a thymidine in DNA + S-methyl-L-cysteinyl-[protein]</text>
        <dbReference type="Rhea" id="RHEA:53428"/>
        <dbReference type="Rhea" id="RHEA-COMP:10131"/>
        <dbReference type="Rhea" id="RHEA-COMP:10132"/>
        <dbReference type="Rhea" id="RHEA-COMP:13555"/>
        <dbReference type="Rhea" id="RHEA-COMP:13556"/>
        <dbReference type="ChEBI" id="CHEBI:29950"/>
        <dbReference type="ChEBI" id="CHEBI:82612"/>
        <dbReference type="ChEBI" id="CHEBI:137386"/>
        <dbReference type="ChEBI" id="CHEBI:137387"/>
        <dbReference type="EC" id="2.1.1.63"/>
    </reaction>
</comment>
<reference evidence="12 13" key="1">
    <citation type="submission" date="2019-07" db="EMBL/GenBank/DDBJ databases">
        <title>Lysobacter weifangensis sp. nov., isolated from bensulfuron-methyl contaminated farmland soil.</title>
        <authorList>
            <person name="Zhao H."/>
        </authorList>
    </citation>
    <scope>NUCLEOTIDE SEQUENCE [LARGE SCALE GENOMIC DNA]</scope>
    <source>
        <strain evidence="12 13">CC-Bw-6</strain>
    </source>
</reference>
<dbReference type="SUPFAM" id="SSF53155">
    <property type="entry name" value="Methylated DNA-protein cysteine methyltransferase domain"/>
    <property type="match status" value="1"/>
</dbReference>
<dbReference type="GO" id="GO:0006307">
    <property type="term" value="P:DNA alkylation repair"/>
    <property type="evidence" value="ECO:0007669"/>
    <property type="project" value="UniProtKB-UniRule"/>
</dbReference>
<dbReference type="GO" id="GO:0032259">
    <property type="term" value="P:methylation"/>
    <property type="evidence" value="ECO:0007669"/>
    <property type="project" value="UniProtKB-KW"/>
</dbReference>
<evidence type="ECO:0000313" key="12">
    <source>
        <dbReference type="EMBL" id="QDQ72444.1"/>
    </source>
</evidence>
<evidence type="ECO:0000256" key="7">
    <source>
        <dbReference type="ARBA" id="ARBA00023204"/>
    </source>
</evidence>
<dbReference type="SUPFAM" id="SSF46767">
    <property type="entry name" value="Methylated DNA-protein cysteine methyltransferase, C-terminal domain"/>
    <property type="match status" value="1"/>
</dbReference>
<dbReference type="InterPro" id="IPR001497">
    <property type="entry name" value="MethylDNA_cys_MeTrfase_AS"/>
</dbReference>
<feature type="domain" description="Methylguanine DNA methyltransferase ribonuclease-like" evidence="11">
    <location>
        <begin position="3"/>
        <end position="71"/>
    </location>
</feature>
<dbReference type="InterPro" id="IPR008332">
    <property type="entry name" value="MethylG_MeTrfase_N"/>
</dbReference>
<evidence type="ECO:0000256" key="2">
    <source>
        <dbReference type="ARBA" id="ARBA00008711"/>
    </source>
</evidence>
<dbReference type="AlphaFoldDB" id="A0A516V1P8"/>
<evidence type="ECO:0000313" key="13">
    <source>
        <dbReference type="Proteomes" id="UP000315891"/>
    </source>
</evidence>
<evidence type="ECO:0000256" key="9">
    <source>
        <dbReference type="HAMAP-Rule" id="MF_00772"/>
    </source>
</evidence>
<evidence type="ECO:0000256" key="4">
    <source>
        <dbReference type="ARBA" id="ARBA00022603"/>
    </source>
</evidence>
<keyword evidence="3 9" id="KW-0963">Cytoplasm</keyword>
<comment type="function">
    <text evidence="9">Involved in the cellular defense against the biological effects of O6-methylguanine (O6-MeG) and O4-methylthymine (O4-MeT) in DNA. Repairs the methylated nucleobase in DNA by stoichiometrically transferring the methyl group to a cysteine residue in the enzyme. This is a suicide reaction: the enzyme is irreversibly inactivated.</text>
</comment>
<dbReference type="EC" id="2.1.1.63" evidence="9"/>
<dbReference type="InterPro" id="IPR036388">
    <property type="entry name" value="WH-like_DNA-bd_sf"/>
</dbReference>
<evidence type="ECO:0000259" key="10">
    <source>
        <dbReference type="Pfam" id="PF01035"/>
    </source>
</evidence>
<dbReference type="GO" id="GO:0003908">
    <property type="term" value="F:methylated-DNA-[protein]-cysteine S-methyltransferase activity"/>
    <property type="evidence" value="ECO:0007669"/>
    <property type="project" value="UniProtKB-UniRule"/>
</dbReference>
<proteinExistence type="inferred from homology"/>
<comment type="catalytic activity">
    <reaction evidence="8 9">
        <text>a 6-O-methyl-2'-deoxyguanosine in DNA + L-cysteinyl-[protein] = S-methyl-L-cysteinyl-[protein] + a 2'-deoxyguanosine in DNA</text>
        <dbReference type="Rhea" id="RHEA:24000"/>
        <dbReference type="Rhea" id="RHEA-COMP:10131"/>
        <dbReference type="Rhea" id="RHEA-COMP:10132"/>
        <dbReference type="Rhea" id="RHEA-COMP:11367"/>
        <dbReference type="Rhea" id="RHEA-COMP:11368"/>
        <dbReference type="ChEBI" id="CHEBI:29950"/>
        <dbReference type="ChEBI" id="CHEBI:82612"/>
        <dbReference type="ChEBI" id="CHEBI:85445"/>
        <dbReference type="ChEBI" id="CHEBI:85448"/>
        <dbReference type="EC" id="2.1.1.63"/>
    </reaction>
</comment>
<evidence type="ECO:0000256" key="5">
    <source>
        <dbReference type="ARBA" id="ARBA00022679"/>
    </source>
</evidence>
<comment type="similarity">
    <text evidence="2 9">Belongs to the MGMT family.</text>
</comment>
<evidence type="ECO:0000256" key="1">
    <source>
        <dbReference type="ARBA" id="ARBA00001286"/>
    </source>
</evidence>
<evidence type="ECO:0000256" key="3">
    <source>
        <dbReference type="ARBA" id="ARBA00022490"/>
    </source>
</evidence>
<name>A0A516V1P8_9GAMM</name>
<keyword evidence="5 9" id="KW-0808">Transferase</keyword>
<keyword evidence="4 9" id="KW-0489">Methyltransferase</keyword>
<dbReference type="FunFam" id="1.10.10.10:FF:000214">
    <property type="entry name" value="Methylated-DNA--protein-cysteine methyltransferase"/>
    <property type="match status" value="1"/>
</dbReference>
<accession>A0A516V1P8</accession>
<comment type="miscellaneous">
    <text evidence="9">This enzyme catalyzes only one turnover and therefore is not strictly catalytic. According to one definition, an enzyme is a biocatalyst that acts repeatedly and over many reaction cycles.</text>
</comment>
<dbReference type="Gene3D" id="1.10.10.10">
    <property type="entry name" value="Winged helix-like DNA-binding domain superfamily/Winged helix DNA-binding domain"/>
    <property type="match status" value="1"/>
</dbReference>
<dbReference type="Pfam" id="PF01035">
    <property type="entry name" value="DNA_binding_1"/>
    <property type="match status" value="1"/>
</dbReference>
<feature type="domain" description="Methylated-DNA-[protein]-cysteine S-methyltransferase DNA binding" evidence="10">
    <location>
        <begin position="75"/>
        <end position="155"/>
    </location>
</feature>
<organism evidence="12 13">
    <name type="scientific">Pseudoluteimonas lycopersici</name>
    <dbReference type="NCBI Taxonomy" id="1324796"/>
    <lineage>
        <taxon>Bacteria</taxon>
        <taxon>Pseudomonadati</taxon>
        <taxon>Pseudomonadota</taxon>
        <taxon>Gammaproteobacteria</taxon>
        <taxon>Lysobacterales</taxon>
        <taxon>Lysobacteraceae</taxon>
        <taxon>Pseudoluteimonas</taxon>
    </lineage>
</organism>
<dbReference type="InterPro" id="IPR014048">
    <property type="entry name" value="MethylDNA_cys_MeTrfase_DNA-bd"/>
</dbReference>
<evidence type="ECO:0000259" key="11">
    <source>
        <dbReference type="Pfam" id="PF02870"/>
    </source>
</evidence>